<proteinExistence type="predicted"/>
<dbReference type="Proteomes" id="UP000199305">
    <property type="component" value="Unassembled WGS sequence"/>
</dbReference>
<dbReference type="AlphaFoldDB" id="A0A1G9DG11"/>
<keyword evidence="2" id="KW-1185">Reference proteome</keyword>
<evidence type="ECO:0000313" key="1">
    <source>
        <dbReference type="EMBL" id="SDK62790.1"/>
    </source>
</evidence>
<organism evidence="1 2">
    <name type="scientific">Microbulbifer yueqingensis</name>
    <dbReference type="NCBI Taxonomy" id="658219"/>
    <lineage>
        <taxon>Bacteria</taxon>
        <taxon>Pseudomonadati</taxon>
        <taxon>Pseudomonadota</taxon>
        <taxon>Gammaproteobacteria</taxon>
        <taxon>Cellvibrionales</taxon>
        <taxon>Microbulbiferaceae</taxon>
        <taxon>Microbulbifer</taxon>
    </lineage>
</organism>
<accession>A0A1G9DG11</accession>
<sequence length="102" mass="11896">MVKVGWSYRQLAAEVGAFRAEEEGREEKSASETIRKKLGQQRETQAELELCIKIIRESPVFRRLDEVKPVPVRHRGLDGRFREEMRRLSEGISRKLVEAEND</sequence>
<protein>
    <submittedName>
        <fullName evidence="1">Uncharacterized protein</fullName>
    </submittedName>
</protein>
<dbReference type="STRING" id="658219.SAMN05216212_2789"/>
<gene>
    <name evidence="1" type="ORF">SAMN05216212_2789</name>
</gene>
<evidence type="ECO:0000313" key="2">
    <source>
        <dbReference type="Proteomes" id="UP000199305"/>
    </source>
</evidence>
<reference evidence="2" key="1">
    <citation type="submission" date="2016-10" db="EMBL/GenBank/DDBJ databases">
        <authorList>
            <person name="Varghese N."/>
            <person name="Submissions S."/>
        </authorList>
    </citation>
    <scope>NUCLEOTIDE SEQUENCE [LARGE SCALE GENOMIC DNA]</scope>
    <source>
        <strain evidence="2">CGMCC 1.10658</strain>
    </source>
</reference>
<dbReference type="EMBL" id="FNFH01000006">
    <property type="protein sequence ID" value="SDK62790.1"/>
    <property type="molecule type" value="Genomic_DNA"/>
</dbReference>
<name>A0A1G9DG11_9GAMM</name>